<dbReference type="EMBL" id="DTAI01000153">
    <property type="protein sequence ID" value="HGN36972.1"/>
    <property type="molecule type" value="Genomic_DNA"/>
</dbReference>
<dbReference type="SUPFAM" id="SSF100950">
    <property type="entry name" value="NagB/RpiA/CoA transferase-like"/>
    <property type="match status" value="1"/>
</dbReference>
<protein>
    <submittedName>
        <fullName evidence="2">5-formyltetrahydrofolate cyclo-ligase</fullName>
    </submittedName>
</protein>
<dbReference type="PANTHER" id="PTHR13017">
    <property type="entry name" value="5-FORMYLTETRAHYDROFOLATE CYCLO-LIGASE-RELATED"/>
    <property type="match status" value="1"/>
</dbReference>
<dbReference type="Pfam" id="PF01812">
    <property type="entry name" value="5-FTHF_cyc-lig"/>
    <property type="match status" value="1"/>
</dbReference>
<dbReference type="GO" id="GO:0016874">
    <property type="term" value="F:ligase activity"/>
    <property type="evidence" value="ECO:0007669"/>
    <property type="project" value="UniProtKB-KW"/>
</dbReference>
<dbReference type="InterPro" id="IPR002698">
    <property type="entry name" value="FTHF_cligase"/>
</dbReference>
<reference evidence="2" key="1">
    <citation type="journal article" date="2020" name="mSystems">
        <title>Genome- and Community-Level Interaction Insights into Carbon Utilization and Element Cycling Functions of Hydrothermarchaeota in Hydrothermal Sediment.</title>
        <authorList>
            <person name="Zhou Z."/>
            <person name="Liu Y."/>
            <person name="Xu W."/>
            <person name="Pan J."/>
            <person name="Luo Z.H."/>
            <person name="Li M."/>
        </authorList>
    </citation>
    <scope>NUCLEOTIDE SEQUENCE [LARGE SCALE GENOMIC DNA]</scope>
    <source>
        <strain evidence="2">SpSt-618</strain>
    </source>
</reference>
<dbReference type="FunFam" id="3.40.50.10420:FF:000001">
    <property type="entry name" value="Methenyltetrahydrofolate synthase domain-containing protein"/>
    <property type="match status" value="1"/>
</dbReference>
<dbReference type="InterPro" id="IPR024185">
    <property type="entry name" value="FTHF_cligase-like_sf"/>
</dbReference>
<evidence type="ECO:0000313" key="2">
    <source>
        <dbReference type="EMBL" id="HGN36972.1"/>
    </source>
</evidence>
<organism evidence="2">
    <name type="scientific">Ignisphaera aggregans</name>
    <dbReference type="NCBI Taxonomy" id="334771"/>
    <lineage>
        <taxon>Archaea</taxon>
        <taxon>Thermoproteota</taxon>
        <taxon>Thermoprotei</taxon>
        <taxon>Desulfurococcales</taxon>
        <taxon>Desulfurococcaceae</taxon>
        <taxon>Ignisphaera</taxon>
    </lineage>
</organism>
<evidence type="ECO:0000256" key="1">
    <source>
        <dbReference type="ARBA" id="ARBA00022884"/>
    </source>
</evidence>
<dbReference type="GO" id="GO:0005737">
    <property type="term" value="C:cytoplasm"/>
    <property type="evidence" value="ECO:0007669"/>
    <property type="project" value="TreeGrafter"/>
</dbReference>
<dbReference type="AlphaFoldDB" id="A0A7J3I8J8"/>
<sequence>MSVREFRESIRYRIWNSMESKNIALFPRPVYGRIPNFVGAEEAARMFINSEIFKKAGAIKVNPDAPQRPVREAVLRAGKILVMPTPRISKGFLILDPKKIPGYLYTEASTIAGAFRYGTPIDPADIPEIDVIVAGSVAVSIYGERLGKGEGYSELEYAILSEYGKVSEETPIVTTVHDIQVLDLHIPLEPWDITVDTIYTPSKSIRCIGSRQRPRGILWQYLDREKIESIPILKKLRTMKHSNSL</sequence>
<comment type="caution">
    <text evidence="2">The sequence shown here is derived from an EMBL/GenBank/DDBJ whole genome shotgun (WGS) entry which is preliminary data.</text>
</comment>
<name>A0A7J3I8J8_9CREN</name>
<dbReference type="GO" id="GO:0003723">
    <property type="term" value="F:RNA binding"/>
    <property type="evidence" value="ECO:0007669"/>
    <property type="project" value="UniProtKB-KW"/>
</dbReference>
<gene>
    <name evidence="2" type="ORF">ENT87_05440</name>
</gene>
<dbReference type="InterPro" id="IPR037171">
    <property type="entry name" value="NagB/RpiA_transferase-like"/>
</dbReference>
<dbReference type="PANTHER" id="PTHR13017:SF0">
    <property type="entry name" value="METHENYLTETRAHYDROFOLATE SYNTHASE DOMAIN-CONTAINING PROTEIN"/>
    <property type="match status" value="1"/>
</dbReference>
<keyword evidence="2" id="KW-0436">Ligase</keyword>
<dbReference type="Gene3D" id="3.40.50.10420">
    <property type="entry name" value="NagB/RpiA/CoA transferase-like"/>
    <property type="match status" value="1"/>
</dbReference>
<proteinExistence type="predicted"/>
<accession>A0A7J3I8J8</accession>
<keyword evidence="1" id="KW-0694">RNA-binding</keyword>